<dbReference type="GO" id="GO:0003677">
    <property type="term" value="F:DNA binding"/>
    <property type="evidence" value="ECO:0007669"/>
    <property type="project" value="UniProtKB-KW"/>
</dbReference>
<evidence type="ECO:0000256" key="2">
    <source>
        <dbReference type="ARBA" id="ARBA00023172"/>
    </source>
</evidence>
<keyword evidence="1" id="KW-0238">DNA-binding</keyword>
<dbReference type="InterPro" id="IPR011010">
    <property type="entry name" value="DNA_brk_join_enz"/>
</dbReference>
<dbReference type="InterPro" id="IPR013762">
    <property type="entry name" value="Integrase-like_cat_sf"/>
</dbReference>
<organism evidence="3 4">
    <name type="scientific">Bradyrhizobium lablabi</name>
    <dbReference type="NCBI Taxonomy" id="722472"/>
    <lineage>
        <taxon>Bacteria</taxon>
        <taxon>Pseudomonadati</taxon>
        <taxon>Pseudomonadota</taxon>
        <taxon>Alphaproteobacteria</taxon>
        <taxon>Hyphomicrobiales</taxon>
        <taxon>Nitrobacteraceae</taxon>
        <taxon>Bradyrhizobium</taxon>
    </lineage>
</organism>
<name>A0A1M7CHM2_9BRAD</name>
<dbReference type="Gene3D" id="1.10.443.10">
    <property type="entry name" value="Intergrase catalytic core"/>
    <property type="match status" value="1"/>
</dbReference>
<dbReference type="InterPro" id="IPR010998">
    <property type="entry name" value="Integrase_recombinase_N"/>
</dbReference>
<proteinExistence type="predicted"/>
<keyword evidence="2" id="KW-0233">DNA recombination</keyword>
<evidence type="ECO:0000313" key="3">
    <source>
        <dbReference type="EMBL" id="SHL66673.1"/>
    </source>
</evidence>
<dbReference type="GO" id="GO:0015074">
    <property type="term" value="P:DNA integration"/>
    <property type="evidence" value="ECO:0007669"/>
    <property type="project" value="InterPro"/>
</dbReference>
<dbReference type="EMBL" id="LT670844">
    <property type="protein sequence ID" value="SHL66673.1"/>
    <property type="molecule type" value="Genomic_DNA"/>
</dbReference>
<sequence>MVVRVKFKGLKIANARGKYYVYRRETGEPLIKGFIGSRAELLQKLEDPEFIQVYNRPRLLKRRAGDFPIETLGGFVHWYTCGAIDDAKEGEVDGYPKWWKLAKSTRDDYLDAFDYLRPEFDMVLNDITQPALYEVRDTCANDKWPRFADQMIAALSSMFRQAVKRGKMSFSPCLGMDKAHKADPNANREWEPEEWQFARENARLEIKICLFLARYAGLRGQTIVQVNRKQFKAHPLTGQAVRYKARKNDKFVNLPVLSELQAFMGELKVQRADGLIAVRDDGTAWPSEKEMQTRVSHWLRDQERAGHIGAGTTLHGLRVSYAAWWRRTGANTREVADLIGDESERMGAHYTRHVEAEQNIIRAFSRISDRPDKA</sequence>
<accession>A0A1M7CHM2</accession>
<dbReference type="SUPFAM" id="SSF56349">
    <property type="entry name" value="DNA breaking-rejoining enzymes"/>
    <property type="match status" value="1"/>
</dbReference>
<evidence type="ECO:0000313" key="4">
    <source>
        <dbReference type="Proteomes" id="UP000189935"/>
    </source>
</evidence>
<dbReference type="Gene3D" id="1.10.150.130">
    <property type="match status" value="1"/>
</dbReference>
<gene>
    <name evidence="3" type="ORF">SAMN05444159_6485</name>
</gene>
<dbReference type="Proteomes" id="UP000189935">
    <property type="component" value="Chromosome I"/>
</dbReference>
<dbReference type="OrthoDB" id="8201432at2"/>
<protein>
    <submittedName>
        <fullName evidence="3">Phage integrase family protein</fullName>
    </submittedName>
</protein>
<dbReference type="RefSeq" id="WP_079543667.1">
    <property type="nucleotide sequence ID" value="NZ_LT670844.1"/>
</dbReference>
<dbReference type="AlphaFoldDB" id="A0A1M7CHM2"/>
<dbReference type="GO" id="GO:0006310">
    <property type="term" value="P:DNA recombination"/>
    <property type="evidence" value="ECO:0007669"/>
    <property type="project" value="UniProtKB-KW"/>
</dbReference>
<reference evidence="3 4" key="1">
    <citation type="submission" date="2016-11" db="EMBL/GenBank/DDBJ databases">
        <authorList>
            <person name="Jaros S."/>
            <person name="Januszkiewicz K."/>
            <person name="Wedrychowicz H."/>
        </authorList>
    </citation>
    <scope>NUCLEOTIDE SEQUENCE [LARGE SCALE GENOMIC DNA]</scope>
    <source>
        <strain evidence="3 4">GAS499</strain>
    </source>
</reference>
<evidence type="ECO:0000256" key="1">
    <source>
        <dbReference type="ARBA" id="ARBA00023125"/>
    </source>
</evidence>